<dbReference type="Pfam" id="PF05378">
    <property type="entry name" value="Hydant_A_N"/>
    <property type="match status" value="1"/>
</dbReference>
<dbReference type="InterPro" id="IPR008040">
    <property type="entry name" value="Hydant_A_N"/>
</dbReference>
<feature type="domain" description="Hydantoinase/oxoprolinase N-terminal" evidence="5">
    <location>
        <begin position="19"/>
        <end position="235"/>
    </location>
</feature>
<dbReference type="Pfam" id="PF01968">
    <property type="entry name" value="Hydantoinase_A"/>
    <property type="match status" value="1"/>
</dbReference>
<evidence type="ECO:0008006" key="9">
    <source>
        <dbReference type="Google" id="ProtNLM"/>
    </source>
</evidence>
<sequence length="1295" mass="136435">MLPPPTSLHALSPPPPFHFCIDRGGTFCDVVATIPYSSSPSSSSPLTITTKLLSEDPSSYSDAPTEAIRRLLSLYDTPMSSIAYPRGPPIATKNIGSIRMGTTVATNALLERKGAPNVLLITRGFRDLLEIGDQSRPNIFDLAIQKPGVLYDEVIEVDERVQLLSSPSSSPPPSSPAITTITGEQICVSAPLSPCLPALTAQLEACRARGISAVSIVLMHSYLYPDHELSLQKLCASLNFSQITLSHQTMQSIRIVNRGQTTTASTYLTPSITSYLQSFRSGFDAGLSTTPITFMRSDGGLTSVDDFQGHQAILSGPAGGFVGYAKTSYRVPPGGPASLSPPPPCIGFDMGGTSTDVSRYAGSLPHVFETTTANITIATPQLDITTVAAGGGSRLMLQSGRLVVGPESAGSHPGPICYRKPGGLLAVTDANVALGRVLPSRFPSIFGPTEDQPLDAAASLAAFSSLLSSNASTLPSSLALPENLAYGFLTVANEAMCRPIRSLTQMRGFDITTHVLSCFGGAGPQHACAIAKILGMRTVHVHKYAGVLSAFGLSLSDAVAEVIEPASERYARNGSDDAAAASIRSKRFADLAARATDQLVSQGYDASLIKVEKYLNLRYEGTDAAVMTQCASADDMYSAYIAGFRKNFKSEFGFDLERDILVDDYRVRCVVEGASPPALVSPPPPSPAPASSVVCTNRTFFETGWETVSVYDLELLSPGHVVRGPAIIVQSTATVVIETGCVAAITSEGSITIDVPSASSSPPPPSPSSPSPDPDSSPTPTLDPIKLSVFGHRFMGIAESMGKTLQRTSVSVNVKERLDFSCALFDAEGGLVANAPHIPVHLGAMQFAVKFQKKHWAEHGGIKEGDVLVSNHPQLAGGSHLPDITVMTPVFRDGKICFFVASRAHHADIGGSCPGSMPPNSTSLAEEGAAIVACKLVENGDFQEARITELLEGTRNLWDNINDLQAQVAANNAGIRLIGELIEEYSLATVVAYMGYIQDNAELAVRSMLKEFVRTTGSSVASAVEYMDDGTPIALKVSIDASTGDAEFDFAGTGPQTIGNRNAPVAITHSAVIYALRCMSATDVPLNQGCLASINISIPANSILNPSPGAAVVGGNVTTSQRLVDVILKAFGACAASQGCMNNLTFGNDDFGYYETIAGGHGAGPTWDGQNGVHTHMTNTRITDPEILEKRYPVLLREFSLRRGSGGAGKRKGGDGTTRVIEPLVDLQMNILSERRAVQPYGLEGGEGGARGLNIIRRISDGVDVNIGGKASCKLGRGDRLTINTPGGGGWGKQE</sequence>
<dbReference type="Pfam" id="PF19278">
    <property type="entry name" value="Hydant_A_C"/>
    <property type="match status" value="1"/>
</dbReference>
<gene>
    <name evidence="7" type="ORF">TeGR_g7089</name>
</gene>
<dbReference type="InterPro" id="IPR045079">
    <property type="entry name" value="Oxoprolinase-like"/>
</dbReference>
<feature type="domain" description="Hydantoinase A/oxoprolinase" evidence="3">
    <location>
        <begin position="258"/>
        <end position="561"/>
    </location>
</feature>
<name>A0ABQ6MYH4_9STRA</name>
<dbReference type="InterPro" id="IPR002821">
    <property type="entry name" value="Hydantoinase_A"/>
</dbReference>
<comment type="similarity">
    <text evidence="1">Belongs to the oxoprolinase family.</text>
</comment>
<protein>
    <recommendedName>
        <fullName evidence="9">5-oxoprolinase</fullName>
    </recommendedName>
</protein>
<feature type="region of interest" description="Disordered" evidence="2">
    <location>
        <begin position="753"/>
        <end position="782"/>
    </location>
</feature>
<accession>A0ABQ6MYH4</accession>
<dbReference type="InterPro" id="IPR049517">
    <property type="entry name" value="ACX-like_C"/>
</dbReference>
<comment type="caution">
    <text evidence="7">The sequence shown here is derived from an EMBL/GenBank/DDBJ whole genome shotgun (WGS) entry which is preliminary data.</text>
</comment>
<feature type="domain" description="Hydantoinase B/oxoprolinase" evidence="4">
    <location>
        <begin position="783"/>
        <end position="1293"/>
    </location>
</feature>
<evidence type="ECO:0000313" key="7">
    <source>
        <dbReference type="EMBL" id="GMI36151.1"/>
    </source>
</evidence>
<dbReference type="InterPro" id="IPR003692">
    <property type="entry name" value="Hydantoinase_B"/>
</dbReference>
<reference evidence="7 8" key="1">
    <citation type="journal article" date="2023" name="Commun. Biol.">
        <title>Genome analysis of Parmales, the sister group of diatoms, reveals the evolutionary specialization of diatoms from phago-mixotrophs to photoautotrophs.</title>
        <authorList>
            <person name="Ban H."/>
            <person name="Sato S."/>
            <person name="Yoshikawa S."/>
            <person name="Yamada K."/>
            <person name="Nakamura Y."/>
            <person name="Ichinomiya M."/>
            <person name="Sato N."/>
            <person name="Blanc-Mathieu R."/>
            <person name="Endo H."/>
            <person name="Kuwata A."/>
            <person name="Ogata H."/>
        </authorList>
    </citation>
    <scope>NUCLEOTIDE SEQUENCE [LARGE SCALE GENOMIC DNA]</scope>
</reference>
<proteinExistence type="inferred from homology"/>
<evidence type="ECO:0000259" key="3">
    <source>
        <dbReference type="Pfam" id="PF01968"/>
    </source>
</evidence>
<dbReference type="Proteomes" id="UP001165060">
    <property type="component" value="Unassembled WGS sequence"/>
</dbReference>
<dbReference type="PANTHER" id="PTHR11365:SF2">
    <property type="entry name" value="5-OXOPROLINASE"/>
    <property type="match status" value="1"/>
</dbReference>
<keyword evidence="8" id="KW-1185">Reference proteome</keyword>
<evidence type="ECO:0000259" key="5">
    <source>
        <dbReference type="Pfam" id="PF05378"/>
    </source>
</evidence>
<evidence type="ECO:0000256" key="1">
    <source>
        <dbReference type="ARBA" id="ARBA00010403"/>
    </source>
</evidence>
<evidence type="ECO:0000256" key="2">
    <source>
        <dbReference type="SAM" id="MobiDB-lite"/>
    </source>
</evidence>
<dbReference type="EMBL" id="BRYB01001908">
    <property type="protein sequence ID" value="GMI36151.1"/>
    <property type="molecule type" value="Genomic_DNA"/>
</dbReference>
<feature type="domain" description="Acetophenone carboxylase-like C-terminal" evidence="6">
    <location>
        <begin position="578"/>
        <end position="744"/>
    </location>
</feature>
<dbReference type="Pfam" id="PF02538">
    <property type="entry name" value="Hydantoinase_B"/>
    <property type="match status" value="1"/>
</dbReference>
<evidence type="ECO:0000259" key="6">
    <source>
        <dbReference type="Pfam" id="PF19278"/>
    </source>
</evidence>
<feature type="compositionally biased region" description="Pro residues" evidence="2">
    <location>
        <begin position="761"/>
        <end position="777"/>
    </location>
</feature>
<evidence type="ECO:0000259" key="4">
    <source>
        <dbReference type="Pfam" id="PF02538"/>
    </source>
</evidence>
<dbReference type="PANTHER" id="PTHR11365">
    <property type="entry name" value="5-OXOPROLINASE RELATED"/>
    <property type="match status" value="1"/>
</dbReference>
<organism evidence="7 8">
    <name type="scientific">Tetraparma gracilis</name>
    <dbReference type="NCBI Taxonomy" id="2962635"/>
    <lineage>
        <taxon>Eukaryota</taxon>
        <taxon>Sar</taxon>
        <taxon>Stramenopiles</taxon>
        <taxon>Ochrophyta</taxon>
        <taxon>Bolidophyceae</taxon>
        <taxon>Parmales</taxon>
        <taxon>Triparmaceae</taxon>
        <taxon>Tetraparma</taxon>
    </lineage>
</organism>
<evidence type="ECO:0000313" key="8">
    <source>
        <dbReference type="Proteomes" id="UP001165060"/>
    </source>
</evidence>